<organism evidence="1 2">
    <name type="scientific">Pseudopedobacter saltans (strain ATCC 51119 / DSM 12145 / JCM 21818 / CCUG 39354 / LMG 10337 / NBRC 100064 / NCIMB 13643)</name>
    <name type="common">Pedobacter saltans</name>
    <dbReference type="NCBI Taxonomy" id="762903"/>
    <lineage>
        <taxon>Bacteria</taxon>
        <taxon>Pseudomonadati</taxon>
        <taxon>Bacteroidota</taxon>
        <taxon>Sphingobacteriia</taxon>
        <taxon>Sphingobacteriales</taxon>
        <taxon>Sphingobacteriaceae</taxon>
        <taxon>Pseudopedobacter</taxon>
    </lineage>
</organism>
<dbReference type="Proteomes" id="UP000000310">
    <property type="component" value="Chromosome"/>
</dbReference>
<dbReference type="RefSeq" id="WP_013631123.1">
    <property type="nucleotide sequence ID" value="NC_015177.1"/>
</dbReference>
<dbReference type="AlphaFoldDB" id="F0SC35"/>
<gene>
    <name evidence="1" type="ordered locus">Pedsa_0031</name>
</gene>
<dbReference type="STRING" id="762903.Pedsa_0031"/>
<proteinExistence type="predicted"/>
<accession>F0SC35</accession>
<reference evidence="2" key="2">
    <citation type="submission" date="2011-02" db="EMBL/GenBank/DDBJ databases">
        <title>The complete genome of Pedobacter saltans DSM 12145.</title>
        <authorList>
            <consortium name="US DOE Joint Genome Institute (JGI-PGF)"/>
            <person name="Lucas S."/>
            <person name="Copeland A."/>
            <person name="Lapidus A."/>
            <person name="Bruce D."/>
            <person name="Goodwin L."/>
            <person name="Pitluck S."/>
            <person name="Kyrpides N."/>
            <person name="Mavromatis K."/>
            <person name="Pagani I."/>
            <person name="Ivanova N."/>
            <person name="Ovchinnikova G."/>
            <person name="Lu M."/>
            <person name="Detter J.C."/>
            <person name="Han C."/>
            <person name="Land M."/>
            <person name="Hauser L."/>
            <person name="Markowitz V."/>
            <person name="Cheng J.-F."/>
            <person name="Hugenholtz P."/>
            <person name="Woyke T."/>
            <person name="Wu D."/>
            <person name="Tindall B."/>
            <person name="Pomrenke H.G."/>
            <person name="Brambilla E."/>
            <person name="Klenk H.-P."/>
            <person name="Eisen J.A."/>
        </authorList>
    </citation>
    <scope>NUCLEOTIDE SEQUENCE [LARGE SCALE GENOMIC DNA]</scope>
    <source>
        <strain evidence="2">ATCC 51119 / DSM 12145 / JCM 21818 / LMG 10337 / NBRC 100064 / NCIMB 13643</strain>
    </source>
</reference>
<protein>
    <submittedName>
        <fullName evidence="1">Uncharacterized protein</fullName>
    </submittedName>
</protein>
<evidence type="ECO:0000313" key="1">
    <source>
        <dbReference type="EMBL" id="ADY50620.1"/>
    </source>
</evidence>
<reference evidence="1 2" key="1">
    <citation type="journal article" date="2011" name="Stand. Genomic Sci.">
        <title>Complete genome sequence of the gliding, heparinolytic Pedobacter saltans type strain (113).</title>
        <authorList>
            <person name="Liolios K."/>
            <person name="Sikorski J."/>
            <person name="Lu M."/>
            <person name="Nolan M."/>
            <person name="Lapidus A."/>
            <person name="Lucas S."/>
            <person name="Hammon N."/>
            <person name="Deshpande S."/>
            <person name="Cheng J.F."/>
            <person name="Tapia R."/>
            <person name="Han C."/>
            <person name="Goodwin L."/>
            <person name="Pitluck S."/>
            <person name="Huntemann M."/>
            <person name="Ivanova N."/>
            <person name="Pagani I."/>
            <person name="Mavromatis K."/>
            <person name="Ovchinikova G."/>
            <person name="Pati A."/>
            <person name="Chen A."/>
            <person name="Palaniappan K."/>
            <person name="Land M."/>
            <person name="Hauser L."/>
            <person name="Brambilla E.M."/>
            <person name="Kotsyurbenko O."/>
            <person name="Rohde M."/>
            <person name="Tindall B.J."/>
            <person name="Abt B."/>
            <person name="Goker M."/>
            <person name="Detter J.C."/>
            <person name="Woyke T."/>
            <person name="Bristow J."/>
            <person name="Eisen J.A."/>
            <person name="Markowitz V."/>
            <person name="Hugenholtz P."/>
            <person name="Klenk H.P."/>
            <person name="Kyrpides N.C."/>
        </authorList>
    </citation>
    <scope>NUCLEOTIDE SEQUENCE [LARGE SCALE GENOMIC DNA]</scope>
    <source>
        <strain evidence="2">ATCC 51119 / DSM 12145 / JCM 21818 / LMG 10337 / NBRC 100064 / NCIMB 13643</strain>
    </source>
</reference>
<dbReference type="KEGG" id="psn:Pedsa_0031"/>
<sequence>MKHIIFLTSLFFSHFLYGQSSTDLEKNAIEQEANKNYTNALGLYNYIKLRDSLSSIGLRASQKIDILIPLVLNELNGTWKLKQNLSQETDIRFTELLKIKNGKARFIKVNNGKEKVVDVINLEIEPYSPNIIFDFPKIKLKNGEIWSLSFRKINGEKRLIWKQKINNSGALMLTIDDRSIIKDPVKRKEALEGEVLTYYILEN</sequence>
<name>F0SC35_PSESL</name>
<dbReference type="OrthoDB" id="1347471at2"/>
<evidence type="ECO:0000313" key="2">
    <source>
        <dbReference type="Proteomes" id="UP000000310"/>
    </source>
</evidence>
<dbReference type="EMBL" id="CP002545">
    <property type="protein sequence ID" value="ADY50620.1"/>
    <property type="molecule type" value="Genomic_DNA"/>
</dbReference>
<dbReference type="HOGENOM" id="CLU_1347977_0_0_10"/>
<keyword evidence="2" id="KW-1185">Reference proteome</keyword>